<reference evidence="2" key="3">
    <citation type="submission" date="2018-08" db="UniProtKB">
        <authorList>
            <consortium name="EnsemblPlants"/>
        </authorList>
    </citation>
    <scope>IDENTIFICATION</scope>
    <source>
        <strain evidence="2">cv. Bd21</strain>
    </source>
</reference>
<evidence type="ECO:0000313" key="1">
    <source>
        <dbReference type="EMBL" id="PNT66523.1"/>
    </source>
</evidence>
<reference evidence="1 2" key="1">
    <citation type="journal article" date="2010" name="Nature">
        <title>Genome sequencing and analysis of the model grass Brachypodium distachyon.</title>
        <authorList>
            <consortium name="International Brachypodium Initiative"/>
        </authorList>
    </citation>
    <scope>NUCLEOTIDE SEQUENCE [LARGE SCALE GENOMIC DNA]</scope>
    <source>
        <strain evidence="1 2">Bd21</strain>
    </source>
</reference>
<dbReference type="Proteomes" id="UP000008810">
    <property type="component" value="Chromosome 3"/>
</dbReference>
<reference evidence="1" key="2">
    <citation type="submission" date="2017-06" db="EMBL/GenBank/DDBJ databases">
        <title>WGS assembly of Brachypodium distachyon.</title>
        <authorList>
            <consortium name="The International Brachypodium Initiative"/>
            <person name="Lucas S."/>
            <person name="Harmon-Smith M."/>
            <person name="Lail K."/>
            <person name="Tice H."/>
            <person name="Grimwood J."/>
            <person name="Bruce D."/>
            <person name="Barry K."/>
            <person name="Shu S."/>
            <person name="Lindquist E."/>
            <person name="Wang M."/>
            <person name="Pitluck S."/>
            <person name="Vogel J.P."/>
            <person name="Garvin D.F."/>
            <person name="Mockler T.C."/>
            <person name="Schmutz J."/>
            <person name="Rokhsar D."/>
            <person name="Bevan M.W."/>
        </authorList>
    </citation>
    <scope>NUCLEOTIDE SEQUENCE</scope>
    <source>
        <strain evidence="1">Bd21</strain>
    </source>
</reference>
<dbReference type="EMBL" id="CM000882">
    <property type="protein sequence ID" value="PNT66523.1"/>
    <property type="molecule type" value="Genomic_DNA"/>
</dbReference>
<keyword evidence="3" id="KW-1185">Reference proteome</keyword>
<dbReference type="Gramene" id="PNT66523">
    <property type="protein sequence ID" value="PNT66523"/>
    <property type="gene ID" value="BRADI_3g13565v3"/>
</dbReference>
<name>A0A2K2CWW6_BRADI</name>
<evidence type="ECO:0000313" key="2">
    <source>
        <dbReference type="EnsemblPlants" id="PNT66523"/>
    </source>
</evidence>
<organism evidence="1">
    <name type="scientific">Brachypodium distachyon</name>
    <name type="common">Purple false brome</name>
    <name type="synonym">Trachynia distachya</name>
    <dbReference type="NCBI Taxonomy" id="15368"/>
    <lineage>
        <taxon>Eukaryota</taxon>
        <taxon>Viridiplantae</taxon>
        <taxon>Streptophyta</taxon>
        <taxon>Embryophyta</taxon>
        <taxon>Tracheophyta</taxon>
        <taxon>Spermatophyta</taxon>
        <taxon>Magnoliopsida</taxon>
        <taxon>Liliopsida</taxon>
        <taxon>Poales</taxon>
        <taxon>Poaceae</taxon>
        <taxon>BOP clade</taxon>
        <taxon>Pooideae</taxon>
        <taxon>Stipodae</taxon>
        <taxon>Brachypodieae</taxon>
        <taxon>Brachypodium</taxon>
    </lineage>
</organism>
<protein>
    <submittedName>
        <fullName evidence="1 2">Uncharacterized protein</fullName>
    </submittedName>
</protein>
<sequence length="88" mass="10121">MVCSSPAFAFAFASYKKRALPPTCSISITTCTLVVMSSTSAMYINKHKERIEEKIQRAMADMNKCLHIMPLAYFSIYICQRRPRHRID</sequence>
<dbReference type="AlphaFoldDB" id="A0A2K2CWW6"/>
<dbReference type="InParanoid" id="A0A2K2CWW6"/>
<accession>A0A2K2CWW6</accession>
<gene>
    <name evidence="1" type="ORF">BRADI_3g13565v3</name>
</gene>
<proteinExistence type="predicted"/>
<evidence type="ECO:0000313" key="3">
    <source>
        <dbReference type="Proteomes" id="UP000008810"/>
    </source>
</evidence>
<dbReference type="EnsemblPlants" id="PNT66523">
    <property type="protein sequence ID" value="PNT66523"/>
    <property type="gene ID" value="BRADI_3g13565v3"/>
</dbReference>